<dbReference type="Pfam" id="PF21006">
    <property type="entry name" value="NHase_beta_N"/>
    <property type="match status" value="1"/>
</dbReference>
<dbReference type="OrthoDB" id="9811616at2"/>
<dbReference type="RefSeq" id="WP_112345457.1">
    <property type="nucleotide sequence ID" value="NZ_QMKK01000058.1"/>
</dbReference>
<dbReference type="NCBIfam" id="TIGR03889">
    <property type="entry name" value="nitrile_acc"/>
    <property type="match status" value="1"/>
</dbReference>
<evidence type="ECO:0000313" key="2">
    <source>
        <dbReference type="EMBL" id="RAX37755.1"/>
    </source>
</evidence>
<dbReference type="InterPro" id="IPR008990">
    <property type="entry name" value="Elect_transpt_acc-like_dom_sf"/>
</dbReference>
<dbReference type="EMBL" id="QMKK01000058">
    <property type="protein sequence ID" value="RAX37755.1"/>
    <property type="molecule type" value="Genomic_DNA"/>
</dbReference>
<sequence length="166" mass="18894">MPRSLTIDEQWLDKGPAFSEPWQAEAFALTMQLSRAGHFTWTEWAAAFSSEIETTPQTGDEDVNTAYYRQWMQALEKIVAGRGLISSGEVEEYEEHWRRSYFHTEHGKPIEFSKGLTPIPPGALQDLEHAHEHTHHGHEHHHCHAGHHDADVCPIAVSPARRRTAT</sequence>
<protein>
    <submittedName>
        <fullName evidence="2">Nitrile hydratase accessory protein</fullName>
    </submittedName>
</protein>
<dbReference type="Gene3D" id="1.10.472.20">
    <property type="entry name" value="Nitrile hydratase, beta subunit"/>
    <property type="match status" value="1"/>
</dbReference>
<organism evidence="2 3">
    <name type="scientific">Rhizobium tropici</name>
    <dbReference type="NCBI Taxonomy" id="398"/>
    <lineage>
        <taxon>Bacteria</taxon>
        <taxon>Pseudomonadati</taxon>
        <taxon>Pseudomonadota</taxon>
        <taxon>Alphaproteobacteria</taxon>
        <taxon>Hyphomicrobiales</taxon>
        <taxon>Rhizobiaceae</taxon>
        <taxon>Rhizobium/Agrobacterium group</taxon>
        <taxon>Rhizobium</taxon>
    </lineage>
</organism>
<dbReference type="AlphaFoldDB" id="A0A329Y9U8"/>
<reference evidence="2 3" key="1">
    <citation type="submission" date="2018-06" db="EMBL/GenBank/DDBJ databases">
        <title>Whole Genome Sequence of an efficient microsymbiont, Rhizobium tropici.</title>
        <authorList>
            <person name="Srinivasan R."/>
            <person name="Singh H.V."/>
            <person name="Srivastava R."/>
            <person name="Kumari B."/>
            <person name="Radhakrishna A."/>
        </authorList>
    </citation>
    <scope>NUCLEOTIDE SEQUENCE [LARGE SCALE GENOMIC DNA]</scope>
    <source>
        <strain evidence="2 3">IGFRI Rhizo-19</strain>
    </source>
</reference>
<gene>
    <name evidence="2" type="ORF">DQ393_30655</name>
</gene>
<evidence type="ECO:0000313" key="3">
    <source>
        <dbReference type="Proteomes" id="UP000251205"/>
    </source>
</evidence>
<proteinExistence type="predicted"/>
<comment type="caution">
    <text evidence="2">The sequence shown here is derived from an EMBL/GenBank/DDBJ whole genome shotgun (WGS) entry which is preliminary data.</text>
</comment>
<dbReference type="SUPFAM" id="SSF50090">
    <property type="entry name" value="Electron transport accessory proteins"/>
    <property type="match status" value="1"/>
</dbReference>
<dbReference type="Proteomes" id="UP000251205">
    <property type="component" value="Unassembled WGS sequence"/>
</dbReference>
<evidence type="ECO:0000259" key="1">
    <source>
        <dbReference type="Pfam" id="PF21006"/>
    </source>
</evidence>
<accession>A0A329Y9U8</accession>
<feature type="domain" description="Nitrile hydratase beta subunit-like N-terminal" evidence="1">
    <location>
        <begin position="13"/>
        <end position="97"/>
    </location>
</feature>
<dbReference type="InterPro" id="IPR042262">
    <property type="entry name" value="CN_hydtase_beta_C"/>
</dbReference>
<name>A0A329Y9U8_RHITR</name>
<dbReference type="InterPro" id="IPR049054">
    <property type="entry name" value="CN_hydtase_beta-like_N"/>
</dbReference>
<dbReference type="InterPro" id="IPR023808">
    <property type="entry name" value="Nitrile_Hydratase_acc_put"/>
</dbReference>